<keyword evidence="2" id="KW-1185">Reference proteome</keyword>
<accession>A0A1R3I7G7</accession>
<evidence type="ECO:0000313" key="1">
    <source>
        <dbReference type="EMBL" id="OMO78504.1"/>
    </source>
</evidence>
<organism evidence="1 2">
    <name type="scientific">Corchorus olitorius</name>
    <dbReference type="NCBI Taxonomy" id="93759"/>
    <lineage>
        <taxon>Eukaryota</taxon>
        <taxon>Viridiplantae</taxon>
        <taxon>Streptophyta</taxon>
        <taxon>Embryophyta</taxon>
        <taxon>Tracheophyta</taxon>
        <taxon>Spermatophyta</taxon>
        <taxon>Magnoliopsida</taxon>
        <taxon>eudicotyledons</taxon>
        <taxon>Gunneridae</taxon>
        <taxon>Pentapetalae</taxon>
        <taxon>rosids</taxon>
        <taxon>malvids</taxon>
        <taxon>Malvales</taxon>
        <taxon>Malvaceae</taxon>
        <taxon>Grewioideae</taxon>
        <taxon>Apeibeae</taxon>
        <taxon>Corchorus</taxon>
    </lineage>
</organism>
<comment type="caution">
    <text evidence="1">The sequence shown here is derived from an EMBL/GenBank/DDBJ whole genome shotgun (WGS) entry which is preliminary data.</text>
</comment>
<reference evidence="2" key="1">
    <citation type="submission" date="2013-09" db="EMBL/GenBank/DDBJ databases">
        <title>Corchorus olitorius genome sequencing.</title>
        <authorList>
            <person name="Alam M."/>
            <person name="Haque M.S."/>
            <person name="Islam M.S."/>
            <person name="Emdad E.M."/>
            <person name="Islam M.M."/>
            <person name="Ahmed B."/>
            <person name="Halim A."/>
            <person name="Hossen Q.M.M."/>
            <person name="Hossain M.Z."/>
            <person name="Ahmed R."/>
            <person name="Khan M.M."/>
            <person name="Islam R."/>
            <person name="Rashid M.M."/>
            <person name="Khan S.A."/>
            <person name="Rahman M.S."/>
            <person name="Alam M."/>
            <person name="Yahiya A.S."/>
            <person name="Khan M.S."/>
            <person name="Azam M.S."/>
            <person name="Haque T."/>
            <person name="Lashkar M.Z.H."/>
            <person name="Akhand A.I."/>
            <person name="Morshed G."/>
            <person name="Roy S."/>
            <person name="Uddin K.S."/>
            <person name="Rabeya T."/>
            <person name="Hossain A.S."/>
            <person name="Chowdhury A."/>
            <person name="Snigdha A.R."/>
            <person name="Mortoza M.S."/>
            <person name="Matin S.A."/>
            <person name="Hoque S.M.E."/>
            <person name="Islam M.K."/>
            <person name="Roy D.K."/>
            <person name="Haider R."/>
            <person name="Moosa M.M."/>
            <person name="Elias S.M."/>
            <person name="Hasan A.M."/>
            <person name="Jahan S."/>
            <person name="Shafiuddin M."/>
            <person name="Mahmood N."/>
            <person name="Shommy N.S."/>
        </authorList>
    </citation>
    <scope>NUCLEOTIDE SEQUENCE [LARGE SCALE GENOMIC DNA]</scope>
    <source>
        <strain evidence="2">cv. O-4</strain>
    </source>
</reference>
<protein>
    <submittedName>
        <fullName evidence="1">Uncharacterized protein</fullName>
    </submittedName>
</protein>
<sequence length="108" mass="11836">MDPSLGWPDSSDSTVGMASNFGALFHPPLSINPSVQFEVVLKDKIRLYGRGVRGELASSDVFIDTIWPVLAWLLHSVGFLLTRQLPCLALLFMKNGAHVTTPPPSKLF</sequence>
<name>A0A1R3I7G7_9ROSI</name>
<proteinExistence type="predicted"/>
<evidence type="ECO:0000313" key="2">
    <source>
        <dbReference type="Proteomes" id="UP000187203"/>
    </source>
</evidence>
<dbReference type="Proteomes" id="UP000187203">
    <property type="component" value="Unassembled WGS sequence"/>
</dbReference>
<dbReference type="AlphaFoldDB" id="A0A1R3I7G7"/>
<dbReference type="EMBL" id="AWUE01018743">
    <property type="protein sequence ID" value="OMO78504.1"/>
    <property type="molecule type" value="Genomic_DNA"/>
</dbReference>
<gene>
    <name evidence="1" type="ORF">COLO4_24738</name>
</gene>